<feature type="signal peptide" evidence="2">
    <location>
        <begin position="1"/>
        <end position="21"/>
    </location>
</feature>
<dbReference type="EMBL" id="BSFN01000004">
    <property type="protein sequence ID" value="GLK88787.1"/>
    <property type="molecule type" value="Genomic_DNA"/>
</dbReference>
<protein>
    <recommendedName>
        <fullName evidence="5">Lipoprotein</fullName>
    </recommendedName>
</protein>
<proteinExistence type="predicted"/>
<dbReference type="RefSeq" id="WP_271195001.1">
    <property type="nucleotide sequence ID" value="NZ_BSFN01000004.1"/>
</dbReference>
<feature type="region of interest" description="Disordered" evidence="1">
    <location>
        <begin position="18"/>
        <end position="99"/>
    </location>
</feature>
<feature type="compositionally biased region" description="Polar residues" evidence="1">
    <location>
        <begin position="65"/>
        <end position="83"/>
    </location>
</feature>
<keyword evidence="2" id="KW-0732">Signal</keyword>
<feature type="compositionally biased region" description="Basic and acidic residues" evidence="1">
    <location>
        <begin position="88"/>
        <end position="99"/>
    </location>
</feature>
<evidence type="ECO:0000313" key="3">
    <source>
        <dbReference type="EMBL" id="GLK88787.1"/>
    </source>
</evidence>
<reference evidence="3" key="1">
    <citation type="journal article" date="2014" name="Int. J. Syst. Evol. Microbiol.">
        <title>Complete genome sequence of Corynebacterium casei LMG S-19264T (=DSM 44701T), isolated from a smear-ripened cheese.</title>
        <authorList>
            <consortium name="US DOE Joint Genome Institute (JGI-PGF)"/>
            <person name="Walter F."/>
            <person name="Albersmeier A."/>
            <person name="Kalinowski J."/>
            <person name="Ruckert C."/>
        </authorList>
    </citation>
    <scope>NUCLEOTIDE SEQUENCE</scope>
    <source>
        <strain evidence="3">VKM B-2935</strain>
    </source>
</reference>
<dbReference type="Proteomes" id="UP001143328">
    <property type="component" value="Unassembled WGS sequence"/>
</dbReference>
<keyword evidence="4" id="KW-1185">Reference proteome</keyword>
<evidence type="ECO:0000256" key="2">
    <source>
        <dbReference type="SAM" id="SignalP"/>
    </source>
</evidence>
<evidence type="ECO:0008006" key="5">
    <source>
        <dbReference type="Google" id="ProtNLM"/>
    </source>
</evidence>
<reference evidence="3" key="2">
    <citation type="submission" date="2023-01" db="EMBL/GenBank/DDBJ databases">
        <authorList>
            <person name="Sun Q."/>
            <person name="Evtushenko L."/>
        </authorList>
    </citation>
    <scope>NUCLEOTIDE SEQUENCE</scope>
    <source>
        <strain evidence="3">VKM B-2935</strain>
    </source>
</reference>
<gene>
    <name evidence="3" type="ORF">GCM10017655_18490</name>
</gene>
<comment type="caution">
    <text evidence="3">The sequence shown here is derived from an EMBL/GenBank/DDBJ whole genome shotgun (WGS) entry which is preliminary data.</text>
</comment>
<organism evidence="3 4">
    <name type="scientific">Pseudomonas turukhanskensis</name>
    <dbReference type="NCBI Taxonomy" id="1806536"/>
    <lineage>
        <taxon>Bacteria</taxon>
        <taxon>Pseudomonadati</taxon>
        <taxon>Pseudomonadota</taxon>
        <taxon>Gammaproteobacteria</taxon>
        <taxon>Pseudomonadales</taxon>
        <taxon>Pseudomonadaceae</taxon>
        <taxon>Pseudomonas</taxon>
    </lineage>
</organism>
<accession>A0A9W6K4S7</accession>
<feature type="chain" id="PRO_5040819463" description="Lipoprotein" evidence="2">
    <location>
        <begin position="22"/>
        <end position="99"/>
    </location>
</feature>
<evidence type="ECO:0000313" key="4">
    <source>
        <dbReference type="Proteomes" id="UP001143328"/>
    </source>
</evidence>
<sequence length="99" mass="10400">MQLFRLMVLGAGLLACSGAMAATPGSPGTPTPNPYQTIQPRNVPMPAPAARPTAPGAYDSRSLPPANTVNQRDNGLQMQQAPSTPKVKPAEPVRPRVEE</sequence>
<dbReference type="AlphaFoldDB" id="A0A9W6K4S7"/>
<evidence type="ECO:0000256" key="1">
    <source>
        <dbReference type="SAM" id="MobiDB-lite"/>
    </source>
</evidence>
<name>A0A9W6K4S7_9PSED</name>
<dbReference type="PROSITE" id="PS51257">
    <property type="entry name" value="PROKAR_LIPOPROTEIN"/>
    <property type="match status" value="1"/>
</dbReference>